<dbReference type="EMBL" id="UYRR01024863">
    <property type="protein sequence ID" value="VDK34345.1"/>
    <property type="molecule type" value="Genomic_DNA"/>
</dbReference>
<gene>
    <name evidence="1" type="ORF">ASIM_LOCUS8786</name>
</gene>
<organism evidence="3">
    <name type="scientific">Anisakis simplex</name>
    <name type="common">Herring worm</name>
    <dbReference type="NCBI Taxonomy" id="6269"/>
    <lineage>
        <taxon>Eukaryota</taxon>
        <taxon>Metazoa</taxon>
        <taxon>Ecdysozoa</taxon>
        <taxon>Nematoda</taxon>
        <taxon>Chromadorea</taxon>
        <taxon>Rhabditida</taxon>
        <taxon>Spirurina</taxon>
        <taxon>Ascaridomorpha</taxon>
        <taxon>Ascaridoidea</taxon>
        <taxon>Anisakidae</taxon>
        <taxon>Anisakis</taxon>
        <taxon>Anisakis simplex complex</taxon>
    </lineage>
</organism>
<protein>
    <submittedName>
        <fullName evidence="1 3">Uncharacterized protein</fullName>
    </submittedName>
</protein>
<accession>A0A0M3JN03</accession>
<dbReference type="AlphaFoldDB" id="A0A0M3JN03"/>
<evidence type="ECO:0000313" key="2">
    <source>
        <dbReference type="Proteomes" id="UP000267096"/>
    </source>
</evidence>
<dbReference type="Proteomes" id="UP000267096">
    <property type="component" value="Unassembled WGS sequence"/>
</dbReference>
<keyword evidence="2" id="KW-1185">Reference proteome</keyword>
<reference evidence="1 2" key="2">
    <citation type="submission" date="2018-11" db="EMBL/GenBank/DDBJ databases">
        <authorList>
            <consortium name="Pathogen Informatics"/>
        </authorList>
    </citation>
    <scope>NUCLEOTIDE SEQUENCE [LARGE SCALE GENOMIC DNA]</scope>
</reference>
<evidence type="ECO:0000313" key="3">
    <source>
        <dbReference type="WBParaSite" id="ASIM_0000904301-mRNA-1"/>
    </source>
</evidence>
<proteinExistence type="predicted"/>
<reference evidence="3" key="1">
    <citation type="submission" date="2017-02" db="UniProtKB">
        <authorList>
            <consortium name="WormBaseParasite"/>
        </authorList>
    </citation>
    <scope>IDENTIFICATION</scope>
</reference>
<sequence>MLIDSRGLVNVFVVNHSRLVVVGRVLIKRLRSAN</sequence>
<evidence type="ECO:0000313" key="1">
    <source>
        <dbReference type="EMBL" id="VDK34345.1"/>
    </source>
</evidence>
<dbReference type="WBParaSite" id="ASIM_0000904301-mRNA-1">
    <property type="protein sequence ID" value="ASIM_0000904301-mRNA-1"/>
    <property type="gene ID" value="ASIM_0000904301"/>
</dbReference>
<name>A0A0M3JN03_ANISI</name>